<dbReference type="Gene3D" id="1.25.10.10">
    <property type="entry name" value="Leucine-rich Repeat Variant"/>
    <property type="match status" value="1"/>
</dbReference>
<dbReference type="RefSeq" id="XP_068352495.1">
    <property type="nucleotide sequence ID" value="XM_068509544.1"/>
</dbReference>
<dbReference type="InterPro" id="IPR016024">
    <property type="entry name" value="ARM-type_fold"/>
</dbReference>
<dbReference type="VEuPathDB" id="TrichDB:TRFO_34214"/>
<sequence>MKFWSAKYVFNFHLMEWKVDELKSKKIITKVLIDYEYEYEEDYLEFDFEHNGPIILQFMLMPKQLLANFSDQSIFFRNADPLVINFLKQKNFFDFFAQFLTTLETIPEKCATLKIIDNLCQISSDQIILELFDHGCYLFLKKEMFTECSEERYMVLQCLIRFSMVSDVKKLMFILSFLTDIYSVIFGSKDEITIQYTGEIIANILSDDIENEDFTILRSIGLKLLDYEVSFKSACRVLCSFSMYEKMEDPEFSKPEIAEKLVHCLSVVLTYEDNSILYLMKFFTVRSNFIKEATAFYNATIFEVLAHILSLNNDTKTKWVGYIFDNIIKNVPNSTIQFLNSELVGIYISFAINSSYIVKETSLIVLSKVVRNCVNFGFNKTQFEPFYPVIEIGLGMLDSNERVLFCILDLIIAIISLDGIPEPLIEYFCDVNTCESLNNLTNHSVERIRDMAFQILRMIQELTPET</sequence>
<dbReference type="GeneID" id="94844248"/>
<dbReference type="InterPro" id="IPR011989">
    <property type="entry name" value="ARM-like"/>
</dbReference>
<evidence type="ECO:0000313" key="1">
    <source>
        <dbReference type="EMBL" id="OHS99358.1"/>
    </source>
</evidence>
<organism evidence="1 2">
    <name type="scientific">Tritrichomonas foetus</name>
    <dbReference type="NCBI Taxonomy" id="1144522"/>
    <lineage>
        <taxon>Eukaryota</taxon>
        <taxon>Metamonada</taxon>
        <taxon>Parabasalia</taxon>
        <taxon>Tritrichomonadida</taxon>
        <taxon>Tritrichomonadidae</taxon>
        <taxon>Tritrichomonas</taxon>
    </lineage>
</organism>
<keyword evidence="2" id="KW-1185">Reference proteome</keyword>
<dbReference type="EMBL" id="MLAK01001009">
    <property type="protein sequence ID" value="OHS99358.1"/>
    <property type="molecule type" value="Genomic_DNA"/>
</dbReference>
<reference evidence="1" key="1">
    <citation type="submission" date="2016-10" db="EMBL/GenBank/DDBJ databases">
        <authorList>
            <person name="Benchimol M."/>
            <person name="Almeida L.G."/>
            <person name="Vasconcelos A.T."/>
            <person name="Perreira-Neves A."/>
            <person name="Rosa I.A."/>
            <person name="Tasca T."/>
            <person name="Bogo M.R."/>
            <person name="de Souza W."/>
        </authorList>
    </citation>
    <scope>NUCLEOTIDE SEQUENCE [LARGE SCALE GENOMIC DNA]</scope>
    <source>
        <strain evidence="1">K</strain>
    </source>
</reference>
<gene>
    <name evidence="1" type="ORF">TRFO_34214</name>
</gene>
<comment type="caution">
    <text evidence="1">The sequence shown here is derived from an EMBL/GenBank/DDBJ whole genome shotgun (WGS) entry which is preliminary data.</text>
</comment>
<dbReference type="SUPFAM" id="SSF48371">
    <property type="entry name" value="ARM repeat"/>
    <property type="match status" value="1"/>
</dbReference>
<protein>
    <submittedName>
        <fullName evidence="1">Uncharacterized protein</fullName>
    </submittedName>
</protein>
<dbReference type="AlphaFoldDB" id="A0A1J4JJL5"/>
<dbReference type="Proteomes" id="UP000179807">
    <property type="component" value="Unassembled WGS sequence"/>
</dbReference>
<proteinExistence type="predicted"/>
<name>A0A1J4JJL5_9EUKA</name>
<evidence type="ECO:0000313" key="2">
    <source>
        <dbReference type="Proteomes" id="UP000179807"/>
    </source>
</evidence>
<accession>A0A1J4JJL5</accession>